<gene>
    <name evidence="10" type="ORF">FCULG_00001957</name>
</gene>
<feature type="binding site" evidence="8">
    <location>
        <position position="231"/>
    </location>
    <ligand>
        <name>Zn(2+)</name>
        <dbReference type="ChEBI" id="CHEBI:29105"/>
        <note>catalytic</note>
    </ligand>
</feature>
<evidence type="ECO:0000256" key="2">
    <source>
        <dbReference type="ARBA" id="ARBA00009780"/>
    </source>
</evidence>
<dbReference type="GO" id="GO:0046872">
    <property type="term" value="F:metal ion binding"/>
    <property type="evidence" value="ECO:0007669"/>
    <property type="project" value="UniProtKB-KW"/>
</dbReference>
<keyword evidence="11" id="KW-1185">Reference proteome</keyword>
<keyword evidence="7" id="KW-0479">Metal-binding</keyword>
<dbReference type="Proteomes" id="UP000241587">
    <property type="component" value="Unassembled WGS sequence"/>
</dbReference>
<accession>A0A2T4GPH9</accession>
<feature type="transmembrane region" description="Helical" evidence="9">
    <location>
        <begin position="43"/>
        <end position="61"/>
    </location>
</feature>
<dbReference type="GO" id="GO:0046514">
    <property type="term" value="P:ceramide catabolic process"/>
    <property type="evidence" value="ECO:0007669"/>
    <property type="project" value="TreeGrafter"/>
</dbReference>
<dbReference type="OrthoDB" id="187171at2759"/>
<comment type="similarity">
    <text evidence="2">Belongs to the alkaline ceramidase family.</text>
</comment>
<evidence type="ECO:0000256" key="7">
    <source>
        <dbReference type="PIRSR" id="PIRSR608901-1"/>
    </source>
</evidence>
<dbReference type="GO" id="GO:0046513">
    <property type="term" value="P:ceramide biosynthetic process"/>
    <property type="evidence" value="ECO:0007669"/>
    <property type="project" value="TreeGrafter"/>
</dbReference>
<sequence>MVEPVWGPQTSYLNFCEEDYIVTRYIAEFINTLSSLAYSQLCAVYHIYLLTPLVVYGIYGLASCDKFPTVSRLILYCGLMGVGICSSGYHMTLKYHTQMFDELSMHLLTTPLLYRLLSYNASPQRTKLVGLALSTLFTAVMITHVVLDEFLLHAISFGLGVLIIARRSLQIISQRTLDLDTRCDLRNISIAGITFFIFGYIVWLIDDWACRYLTDIRHTVGLPFAFLFELHGWWHFFTAIGGYIAVIVVDSITLNEKVDNPTSRLAWPVPLVARLMASSVTAKPA</sequence>
<evidence type="ECO:0000313" key="11">
    <source>
        <dbReference type="Proteomes" id="UP000241587"/>
    </source>
</evidence>
<evidence type="ECO:0000256" key="9">
    <source>
        <dbReference type="SAM" id="Phobius"/>
    </source>
</evidence>
<feature type="binding site" evidence="7">
    <location>
        <position position="17"/>
    </location>
    <ligand>
        <name>Ca(2+)</name>
        <dbReference type="ChEBI" id="CHEBI:29108"/>
    </ligand>
</feature>
<evidence type="ECO:0000256" key="6">
    <source>
        <dbReference type="ARBA" id="ARBA00023136"/>
    </source>
</evidence>
<keyword evidence="5 9" id="KW-1133">Transmembrane helix</keyword>
<keyword evidence="8" id="KW-0862">Zinc</keyword>
<reference evidence="10 11" key="1">
    <citation type="submission" date="2018-02" db="EMBL/GenBank/DDBJ databases">
        <title>Fusarium culmorum secondary metabolites in fungal-bacterial-plant interactions.</title>
        <authorList>
            <person name="Schmidt R."/>
        </authorList>
    </citation>
    <scope>NUCLEOTIDE SEQUENCE [LARGE SCALE GENOMIC DNA]</scope>
    <source>
        <strain evidence="10 11">PV</strain>
    </source>
</reference>
<feature type="transmembrane region" description="Helical" evidence="9">
    <location>
        <begin position="150"/>
        <end position="166"/>
    </location>
</feature>
<organism evidence="10 11">
    <name type="scientific">Fusarium culmorum</name>
    <dbReference type="NCBI Taxonomy" id="5516"/>
    <lineage>
        <taxon>Eukaryota</taxon>
        <taxon>Fungi</taxon>
        <taxon>Dikarya</taxon>
        <taxon>Ascomycota</taxon>
        <taxon>Pezizomycotina</taxon>
        <taxon>Sordariomycetes</taxon>
        <taxon>Hypocreomycetidae</taxon>
        <taxon>Hypocreales</taxon>
        <taxon>Nectriaceae</taxon>
        <taxon>Fusarium</taxon>
    </lineage>
</organism>
<dbReference type="AlphaFoldDB" id="A0A2T4GPH9"/>
<protein>
    <submittedName>
        <fullName evidence="10">Alkaline ceramidase YPC1</fullName>
    </submittedName>
</protein>
<evidence type="ECO:0000256" key="3">
    <source>
        <dbReference type="ARBA" id="ARBA00022692"/>
    </source>
</evidence>
<dbReference type="GO" id="GO:0016811">
    <property type="term" value="F:hydrolase activity, acting on carbon-nitrogen (but not peptide) bonds, in linear amides"/>
    <property type="evidence" value="ECO:0007669"/>
    <property type="project" value="InterPro"/>
</dbReference>
<keyword evidence="7" id="KW-0106">Calcium</keyword>
<feature type="binding site" evidence="8">
    <location>
        <position position="90"/>
    </location>
    <ligand>
        <name>Zn(2+)</name>
        <dbReference type="ChEBI" id="CHEBI:29105"/>
        <note>catalytic</note>
    </ligand>
</feature>
<feature type="transmembrane region" description="Helical" evidence="9">
    <location>
        <begin position="187"/>
        <end position="205"/>
    </location>
</feature>
<name>A0A2T4GPH9_FUSCU</name>
<keyword evidence="6 9" id="KW-0472">Membrane</keyword>
<feature type="binding site" evidence="8">
    <location>
        <position position="235"/>
    </location>
    <ligand>
        <name>Zn(2+)</name>
        <dbReference type="ChEBI" id="CHEBI:29105"/>
        <note>catalytic</note>
    </ligand>
</feature>
<dbReference type="InterPro" id="IPR008901">
    <property type="entry name" value="ACER"/>
</dbReference>
<dbReference type="GO" id="GO:0005789">
    <property type="term" value="C:endoplasmic reticulum membrane"/>
    <property type="evidence" value="ECO:0007669"/>
    <property type="project" value="TreeGrafter"/>
</dbReference>
<evidence type="ECO:0000256" key="4">
    <source>
        <dbReference type="ARBA" id="ARBA00022801"/>
    </source>
</evidence>
<comment type="cofactor">
    <cofactor evidence="8">
        <name>Zn(2+)</name>
        <dbReference type="ChEBI" id="CHEBI:29105"/>
    </cofactor>
</comment>
<feature type="transmembrane region" description="Helical" evidence="9">
    <location>
        <begin position="233"/>
        <end position="254"/>
    </location>
</feature>
<feature type="transmembrane region" description="Helical" evidence="9">
    <location>
        <begin position="73"/>
        <end position="91"/>
    </location>
</feature>
<evidence type="ECO:0000256" key="5">
    <source>
        <dbReference type="ARBA" id="ARBA00022989"/>
    </source>
</evidence>
<dbReference type="OMA" id="SMHFATT"/>
<dbReference type="Pfam" id="PF05875">
    <property type="entry name" value="Ceramidase"/>
    <property type="match status" value="1"/>
</dbReference>
<proteinExistence type="inferred from homology"/>
<feature type="binding site" evidence="7">
    <location>
        <position position="28"/>
    </location>
    <ligand>
        <name>Ca(2+)</name>
        <dbReference type="ChEBI" id="CHEBI:29108"/>
    </ligand>
</feature>
<dbReference type="PANTHER" id="PTHR46187:SF1">
    <property type="entry name" value="ALKALINE PHYTOCERAMIDASE"/>
    <property type="match status" value="1"/>
</dbReference>
<comment type="caution">
    <text evidence="10">The sequence shown here is derived from an EMBL/GenBank/DDBJ whole genome shotgun (WGS) entry which is preliminary data.</text>
</comment>
<dbReference type="EMBL" id="PVEM01000012">
    <property type="protein sequence ID" value="PTD05444.1"/>
    <property type="molecule type" value="Genomic_DNA"/>
</dbReference>
<keyword evidence="4" id="KW-0378">Hydrolase</keyword>
<evidence type="ECO:0000256" key="1">
    <source>
        <dbReference type="ARBA" id="ARBA00004141"/>
    </source>
</evidence>
<evidence type="ECO:0000256" key="8">
    <source>
        <dbReference type="PIRSR" id="PIRSR608901-2"/>
    </source>
</evidence>
<comment type="subcellular location">
    <subcellularLocation>
        <location evidence="1">Membrane</location>
        <topology evidence="1">Multi-pass membrane protein</topology>
    </subcellularLocation>
</comment>
<dbReference type="PANTHER" id="PTHR46187">
    <property type="entry name" value="ALKALINE CERAMIDASE 3"/>
    <property type="match status" value="1"/>
</dbReference>
<evidence type="ECO:0000313" key="10">
    <source>
        <dbReference type="EMBL" id="PTD05444.1"/>
    </source>
</evidence>
<keyword evidence="3 9" id="KW-0812">Transmembrane</keyword>